<evidence type="ECO:0008006" key="5">
    <source>
        <dbReference type="Google" id="ProtNLM"/>
    </source>
</evidence>
<reference evidence="3 4" key="1">
    <citation type="submission" date="2017-03" db="EMBL/GenBank/DDBJ databases">
        <title>Lifting the veil on microbial sulfur biogeochemistry in mining wastewaters.</title>
        <authorList>
            <person name="Kantor R.S."/>
            <person name="Colenbrander Nelson T."/>
            <person name="Marshall S."/>
            <person name="Bennett D."/>
            <person name="Apte S."/>
            <person name="Camacho D."/>
            <person name="Thomas B.C."/>
            <person name="Warren L.A."/>
            <person name="Banfield J.F."/>
        </authorList>
    </citation>
    <scope>NUCLEOTIDE SEQUENCE [LARGE SCALE GENOMIC DNA]</scope>
    <source>
        <strain evidence="3">32-68-21</strain>
    </source>
</reference>
<keyword evidence="2" id="KW-0732">Signal</keyword>
<feature type="signal peptide" evidence="2">
    <location>
        <begin position="1"/>
        <end position="23"/>
    </location>
</feature>
<accession>A0A258HMI6</accession>
<gene>
    <name evidence="3" type="ORF">B7Y86_03495</name>
</gene>
<proteinExistence type="predicted"/>
<sequence length="170" mass="17698">MSFLSLPLFLLIGVLSSSPQTEAPASPPAEVAPATEAATAPNAGPEEVAAPVSPEEAAFNERSAALGQRVLAVDAQMKDTARLTALNPDAAKAELDAIQTGFQAEIDAFIQDFFNLAAQKFATLPEAEQQTLRTNVENTAGQLATLPQAMRDRAEAAALLPPPPEAAPSH</sequence>
<evidence type="ECO:0000313" key="4">
    <source>
        <dbReference type="Proteomes" id="UP000216147"/>
    </source>
</evidence>
<dbReference type="EMBL" id="NCEQ01000003">
    <property type="protein sequence ID" value="OYX58086.1"/>
    <property type="molecule type" value="Genomic_DNA"/>
</dbReference>
<dbReference type="AlphaFoldDB" id="A0A258HMI6"/>
<feature type="chain" id="PRO_5011994084" description="Translation initiation factor IF-2" evidence="2">
    <location>
        <begin position="24"/>
        <end position="170"/>
    </location>
</feature>
<comment type="caution">
    <text evidence="3">The sequence shown here is derived from an EMBL/GenBank/DDBJ whole genome shotgun (WGS) entry which is preliminary data.</text>
</comment>
<organism evidence="3 4">
    <name type="scientific">Brevundimonas subvibrioides</name>
    <dbReference type="NCBI Taxonomy" id="74313"/>
    <lineage>
        <taxon>Bacteria</taxon>
        <taxon>Pseudomonadati</taxon>
        <taxon>Pseudomonadota</taxon>
        <taxon>Alphaproteobacteria</taxon>
        <taxon>Caulobacterales</taxon>
        <taxon>Caulobacteraceae</taxon>
        <taxon>Brevundimonas</taxon>
    </lineage>
</organism>
<protein>
    <recommendedName>
        <fullName evidence="5">Translation initiation factor IF-2</fullName>
    </recommendedName>
</protein>
<evidence type="ECO:0000313" key="3">
    <source>
        <dbReference type="EMBL" id="OYX58086.1"/>
    </source>
</evidence>
<evidence type="ECO:0000256" key="2">
    <source>
        <dbReference type="SAM" id="SignalP"/>
    </source>
</evidence>
<dbReference type="Proteomes" id="UP000216147">
    <property type="component" value="Unassembled WGS sequence"/>
</dbReference>
<feature type="region of interest" description="Disordered" evidence="1">
    <location>
        <begin position="21"/>
        <end position="51"/>
    </location>
</feature>
<name>A0A258HMI6_9CAUL</name>
<evidence type="ECO:0000256" key="1">
    <source>
        <dbReference type="SAM" id="MobiDB-lite"/>
    </source>
</evidence>